<protein>
    <recommendedName>
        <fullName evidence="4">Phospho-2-dehydro-3-deoxyheptonate aldolase</fullName>
        <ecNumber evidence="4">2.5.1.54</ecNumber>
    </recommendedName>
</protein>
<feature type="binding site" evidence="3">
    <location>
        <position position="352"/>
    </location>
    <ligand>
        <name>Mn(2+)</name>
        <dbReference type="ChEBI" id="CHEBI:29035"/>
    </ligand>
</feature>
<keyword evidence="2 4" id="KW-0808">Transferase</keyword>
<evidence type="ECO:0000256" key="2">
    <source>
        <dbReference type="ARBA" id="ARBA00022679"/>
    </source>
</evidence>
<dbReference type="EMBL" id="CP002432">
    <property type="protein sequence ID" value="ADU66079.1"/>
    <property type="molecule type" value="Genomic_DNA"/>
</dbReference>
<dbReference type="Gene3D" id="3.20.20.70">
    <property type="entry name" value="Aldolase class I"/>
    <property type="match status" value="1"/>
</dbReference>
<dbReference type="GO" id="GO:0009423">
    <property type="term" value="P:chorismate biosynthetic process"/>
    <property type="evidence" value="ECO:0007669"/>
    <property type="project" value="UniProtKB-UniPathway"/>
</dbReference>
<dbReference type="InterPro" id="IPR002480">
    <property type="entry name" value="DAHP_synth_2"/>
</dbReference>
<feature type="binding site" evidence="3">
    <location>
        <begin position="266"/>
        <end position="267"/>
    </location>
    <ligand>
        <name>phosphoenolpyruvate</name>
        <dbReference type="ChEBI" id="CHEBI:58702"/>
    </ligand>
</feature>
<dbReference type="Proteomes" id="UP000002572">
    <property type="component" value="Chromosome"/>
</dbReference>
<dbReference type="SUPFAM" id="SSF51569">
    <property type="entry name" value="Aldolase"/>
    <property type="match status" value="1"/>
</dbReference>
<proteinExistence type="inferred from homology"/>
<reference evidence="5 6" key="1">
    <citation type="submission" date="2010-12" db="EMBL/GenBank/DDBJ databases">
        <title>Complete sequence of Desulfurispirillum indicum S5.</title>
        <authorList>
            <consortium name="US DOE Joint Genome Institute"/>
            <person name="Lucas S."/>
            <person name="Copeland A."/>
            <person name="Lapidus A."/>
            <person name="Cheng J.-F."/>
            <person name="Goodwin L."/>
            <person name="Pitluck S."/>
            <person name="Chertkov O."/>
            <person name="Held B."/>
            <person name="Detter J.C."/>
            <person name="Han C."/>
            <person name="Tapia R."/>
            <person name="Land M."/>
            <person name="Hauser L."/>
            <person name="Kyrpides N."/>
            <person name="Ivanova N."/>
            <person name="Mikhailova N."/>
            <person name="Haggblom M."/>
            <person name="Rauschenbach I."/>
            <person name="Bini E."/>
            <person name="Woyke T."/>
        </authorList>
    </citation>
    <scope>NUCLEOTIDE SEQUENCE [LARGE SCALE GENOMIC DNA]</scope>
    <source>
        <strain evidence="6">ATCC BAA-1389 / DSM 22839 / S5</strain>
    </source>
</reference>
<dbReference type="HOGENOM" id="CLU_026885_0_1_0"/>
<dbReference type="PANTHER" id="PTHR21337:SF0">
    <property type="entry name" value="PHOSPHO-2-DEHYDRO-3-DEOXYHEPTONATE ALDOLASE"/>
    <property type="match status" value="1"/>
</dbReference>
<evidence type="ECO:0000256" key="4">
    <source>
        <dbReference type="RuleBase" id="RU363071"/>
    </source>
</evidence>
<dbReference type="OrthoDB" id="9766852at2"/>
<feature type="binding site" evidence="3">
    <location>
        <position position="109"/>
    </location>
    <ligand>
        <name>phosphoenolpyruvate</name>
        <dbReference type="ChEBI" id="CHEBI:58702"/>
    </ligand>
</feature>
<keyword evidence="3" id="KW-0104">Cadmium</keyword>
<comment type="cofactor">
    <cofactor evidence="3">
        <name>Mn(2+)</name>
        <dbReference type="ChEBI" id="CHEBI:29035"/>
    </cofactor>
    <cofactor evidence="3">
        <name>Co(2+)</name>
        <dbReference type="ChEBI" id="CHEBI:48828"/>
    </cofactor>
    <cofactor evidence="3">
        <name>Cd(2+)</name>
        <dbReference type="ChEBI" id="CHEBI:48775"/>
    </cofactor>
    <text evidence="3">Binds 1 divalent cation per subunit. The enzyme is active with manganese, cobalt or cadmium ions.</text>
</comment>
<keyword evidence="6" id="KW-1185">Reference proteome</keyword>
<keyword evidence="4" id="KW-0028">Amino-acid biosynthesis</keyword>
<dbReference type="NCBIfam" id="TIGR01358">
    <property type="entry name" value="DAHP_synth_II"/>
    <property type="match status" value="1"/>
</dbReference>
<dbReference type="GO" id="GO:0008652">
    <property type="term" value="P:amino acid biosynthetic process"/>
    <property type="evidence" value="ECO:0007669"/>
    <property type="project" value="UniProtKB-KW"/>
</dbReference>
<evidence type="ECO:0000313" key="5">
    <source>
        <dbReference type="EMBL" id="ADU66079.1"/>
    </source>
</evidence>
<dbReference type="Pfam" id="PF01474">
    <property type="entry name" value="DAHP_synth_2"/>
    <property type="match status" value="1"/>
</dbReference>
<dbReference type="STRING" id="653733.Selin_1344"/>
<dbReference type="RefSeq" id="WP_013505960.1">
    <property type="nucleotide sequence ID" value="NC_014836.1"/>
</dbReference>
<dbReference type="InParanoid" id="E6W5P8"/>
<dbReference type="eggNOG" id="COG3200">
    <property type="taxonomic scope" value="Bacteria"/>
</dbReference>
<keyword evidence="3" id="KW-0170">Cobalt</keyword>
<feature type="binding site" evidence="3">
    <location>
        <position position="70"/>
    </location>
    <ligand>
        <name>Mn(2+)</name>
        <dbReference type="ChEBI" id="CHEBI:29035"/>
    </ligand>
</feature>
<evidence type="ECO:0000256" key="3">
    <source>
        <dbReference type="PIRSR" id="PIRSR602480-1"/>
    </source>
</evidence>
<dbReference type="InterPro" id="IPR013785">
    <property type="entry name" value="Aldolase_TIM"/>
</dbReference>
<sequence>MSHSTWTPTSWKHFPAHQQPPYPDMQALSHITNALSVLPPLVYPAEVERLKSSIAAAARGGGFILQGGDCAERFTDCNEQNITNKMKILLQMSLILTYGARKPVVRLGRIAGQYAKPRSQAQETIEGISYPSYRGDSVNDLAPDQARRVPDPERLTTAYTCSALTLNYIRAMISGGFADLRHAFEWNLHSIEKAEKWKDYRDMVETILDAIHFMESCGVNSHLLDTIDFFTSHEGLLLEYESALTRKDPASGRFYNLGAHMLWIGERTRQLDGAHVEYFRGLANPVGVKIGSNADPEEVTDLIHRLNPTNEAGRVTIITRMGMDRVEKALPPLVCAVKRSGMPVAWSCDPMHGNTRVVGENIKTRAFAHIEAELESCFRIHRHHGTILAGVHFELTGEDVTECTGGAANLQDTDLGKNYVSSCDPRLNYSQSLEMAFLISRLIRQYSLQER</sequence>
<dbReference type="AlphaFoldDB" id="E6W5P8"/>
<comment type="catalytic activity">
    <reaction evidence="4">
        <text>D-erythrose 4-phosphate + phosphoenolpyruvate + H2O = 7-phospho-2-dehydro-3-deoxy-D-arabino-heptonate + phosphate</text>
        <dbReference type="Rhea" id="RHEA:14717"/>
        <dbReference type="ChEBI" id="CHEBI:15377"/>
        <dbReference type="ChEBI" id="CHEBI:16897"/>
        <dbReference type="ChEBI" id="CHEBI:43474"/>
        <dbReference type="ChEBI" id="CHEBI:58394"/>
        <dbReference type="ChEBI" id="CHEBI:58702"/>
        <dbReference type="EC" id="2.5.1.54"/>
    </reaction>
</comment>
<feature type="binding site" evidence="3">
    <location>
        <position position="394"/>
    </location>
    <ligand>
        <name>Mn(2+)</name>
        <dbReference type="ChEBI" id="CHEBI:29035"/>
    </ligand>
</feature>
<feature type="binding site" evidence="3">
    <location>
        <position position="289"/>
    </location>
    <ligand>
        <name>phosphoenolpyruvate</name>
        <dbReference type="ChEBI" id="CHEBI:58702"/>
    </ligand>
</feature>
<accession>E6W5P8</accession>
<gene>
    <name evidence="5" type="ordered locus">Selin_1344</name>
</gene>
<organism evidence="5 6">
    <name type="scientific">Desulfurispirillum indicum (strain ATCC BAA-1389 / DSM 22839 / S5)</name>
    <dbReference type="NCBI Taxonomy" id="653733"/>
    <lineage>
        <taxon>Bacteria</taxon>
        <taxon>Pseudomonadati</taxon>
        <taxon>Chrysiogenota</taxon>
        <taxon>Chrysiogenia</taxon>
        <taxon>Chrysiogenales</taxon>
        <taxon>Chrysiogenaceae</taxon>
        <taxon>Desulfurispirillum</taxon>
    </lineage>
</organism>
<dbReference type="GO" id="GO:0009073">
    <property type="term" value="P:aromatic amino acid family biosynthetic process"/>
    <property type="evidence" value="ECO:0007669"/>
    <property type="project" value="UniProtKB-KW"/>
</dbReference>
<feature type="binding site" evidence="3">
    <location>
        <position position="320"/>
    </location>
    <ligand>
        <name>phosphoenolpyruvate</name>
        <dbReference type="ChEBI" id="CHEBI:58702"/>
    </ligand>
</feature>
<dbReference type="KEGG" id="din:Selin_1344"/>
<comment type="similarity">
    <text evidence="1 4">Belongs to the class-II DAHP synthase family.</text>
</comment>
<keyword evidence="4" id="KW-0057">Aromatic amino acid biosynthesis</keyword>
<dbReference type="GO" id="GO:0003849">
    <property type="term" value="F:3-deoxy-7-phosphoheptulonate synthase activity"/>
    <property type="evidence" value="ECO:0007669"/>
    <property type="project" value="UniProtKB-EC"/>
</dbReference>
<evidence type="ECO:0000256" key="1">
    <source>
        <dbReference type="ARBA" id="ARBA00008911"/>
    </source>
</evidence>
<comment type="pathway">
    <text evidence="4">Metabolic intermediate biosynthesis; chorismate biosynthesis; chorismate from D-erythrose 4-phosphate and phosphoenolpyruvate: step 1/7.</text>
</comment>
<keyword evidence="3" id="KW-0464">Manganese</keyword>
<dbReference type="EC" id="2.5.1.54" evidence="4"/>
<dbReference type="UniPathway" id="UPA00053">
    <property type="reaction ID" value="UER00084"/>
</dbReference>
<dbReference type="PANTHER" id="PTHR21337">
    <property type="entry name" value="PHOSPHO-2-DEHYDRO-3-DEOXYHEPTONATE ALDOLASE 1, 2"/>
    <property type="match status" value="1"/>
</dbReference>
<feature type="binding site" evidence="3">
    <location>
        <position position="424"/>
    </location>
    <ligand>
        <name>Mn(2+)</name>
        <dbReference type="ChEBI" id="CHEBI:29035"/>
    </ligand>
</feature>
<evidence type="ECO:0000313" key="6">
    <source>
        <dbReference type="Proteomes" id="UP000002572"/>
    </source>
</evidence>
<name>E6W5P8_DESIS</name>